<keyword evidence="3" id="KW-0808">Transferase</keyword>
<dbReference type="EMBL" id="CP036432">
    <property type="protein sequence ID" value="QDV85799.1"/>
    <property type="molecule type" value="Genomic_DNA"/>
</dbReference>
<dbReference type="SUPFAM" id="SSF54001">
    <property type="entry name" value="Cysteine proteinases"/>
    <property type="match status" value="1"/>
</dbReference>
<organism evidence="6 7">
    <name type="scientific">Stieleria magnilauensis</name>
    <dbReference type="NCBI Taxonomy" id="2527963"/>
    <lineage>
        <taxon>Bacteria</taxon>
        <taxon>Pseudomonadati</taxon>
        <taxon>Planctomycetota</taxon>
        <taxon>Planctomycetia</taxon>
        <taxon>Pirellulales</taxon>
        <taxon>Pirellulaceae</taxon>
        <taxon>Stieleria</taxon>
    </lineage>
</organism>
<dbReference type="Gene3D" id="3.90.70.30">
    <property type="entry name" value="Phytochelatin synthase, N-terminal domain"/>
    <property type="match status" value="1"/>
</dbReference>
<dbReference type="InterPro" id="IPR038156">
    <property type="entry name" value="PCS_N_sf"/>
</dbReference>
<dbReference type="PANTHER" id="PTHR33447:SF20">
    <property type="entry name" value="GLUTATHIONE GAMMA-GLUTAMYLCYSTEINYLTRANSFERASE"/>
    <property type="match status" value="1"/>
</dbReference>
<evidence type="ECO:0000256" key="1">
    <source>
        <dbReference type="ARBA" id="ARBA00012468"/>
    </source>
</evidence>
<sequence length="222" mass="24855">MQPNTSPQNVPIADIVYTNCQQGADLFDHADIKPHFWSLCRSFVSEEFMTYCGIASAVTALNSLCVPAPDSPQIYPYKVFTQDNFFTDDVLHFRRPIEVEKHGNTLAQLATMLSLFAVTVDVIKADELSVDECRMLLVGAVGDPSKRVIVDFDRRCLGQKGHGHFSPLAAFHSQEDMFLLMDVARYKLPPCWVRHPLLHSSMVTVDSSSETSRGFLVLTSKE</sequence>
<dbReference type="InterPro" id="IPR038765">
    <property type="entry name" value="Papain-like_cys_pep_sf"/>
</dbReference>
<evidence type="ECO:0000256" key="3">
    <source>
        <dbReference type="ARBA" id="ARBA00022679"/>
    </source>
</evidence>
<gene>
    <name evidence="6" type="ORF">TBK1r_48150</name>
</gene>
<dbReference type="Proteomes" id="UP000318081">
    <property type="component" value="Chromosome"/>
</dbReference>
<keyword evidence="4" id="KW-0479">Metal-binding</keyword>
<dbReference type="Pfam" id="PF05023">
    <property type="entry name" value="Phytochelatin"/>
    <property type="match status" value="1"/>
</dbReference>
<evidence type="ECO:0000256" key="4">
    <source>
        <dbReference type="ARBA" id="ARBA00022723"/>
    </source>
</evidence>
<proteinExistence type="predicted"/>
<keyword evidence="2" id="KW-0104">Cadmium</keyword>
<dbReference type="PANTHER" id="PTHR33447">
    <property type="entry name" value="GLUTATHIONE GAMMA-GLUTAMYLCYSTEINYLTRANSFERASE"/>
    <property type="match status" value="1"/>
</dbReference>
<dbReference type="InterPro" id="IPR007719">
    <property type="entry name" value="PCS_N"/>
</dbReference>
<dbReference type="EC" id="2.3.2.15" evidence="1"/>
<evidence type="ECO:0000259" key="5">
    <source>
        <dbReference type="PROSITE" id="PS51443"/>
    </source>
</evidence>
<feature type="domain" description="Peptidase C83" evidence="5">
    <location>
        <begin position="1"/>
        <end position="222"/>
    </location>
</feature>
<dbReference type="InterPro" id="IPR040409">
    <property type="entry name" value="PCS-like"/>
</dbReference>
<dbReference type="PROSITE" id="PS51443">
    <property type="entry name" value="PCS"/>
    <property type="match status" value="1"/>
</dbReference>
<protein>
    <recommendedName>
        <fullName evidence="1">glutathione gamma-glutamylcysteinyltransferase</fullName>
        <ecNumber evidence="1">2.3.2.15</ecNumber>
    </recommendedName>
</protein>
<evidence type="ECO:0000256" key="2">
    <source>
        <dbReference type="ARBA" id="ARBA00022539"/>
    </source>
</evidence>
<reference evidence="6 7" key="1">
    <citation type="submission" date="2019-02" db="EMBL/GenBank/DDBJ databases">
        <title>Deep-cultivation of Planctomycetes and their phenomic and genomic characterization uncovers novel biology.</title>
        <authorList>
            <person name="Wiegand S."/>
            <person name="Jogler M."/>
            <person name="Boedeker C."/>
            <person name="Pinto D."/>
            <person name="Vollmers J."/>
            <person name="Rivas-Marin E."/>
            <person name="Kohn T."/>
            <person name="Peeters S.H."/>
            <person name="Heuer A."/>
            <person name="Rast P."/>
            <person name="Oberbeckmann S."/>
            <person name="Bunk B."/>
            <person name="Jeske O."/>
            <person name="Meyerdierks A."/>
            <person name="Storesund J.E."/>
            <person name="Kallscheuer N."/>
            <person name="Luecker S."/>
            <person name="Lage O.M."/>
            <person name="Pohl T."/>
            <person name="Merkel B.J."/>
            <person name="Hornburger P."/>
            <person name="Mueller R.-W."/>
            <person name="Bruemmer F."/>
            <person name="Labrenz M."/>
            <person name="Spormann A.M."/>
            <person name="Op den Camp H."/>
            <person name="Overmann J."/>
            <person name="Amann R."/>
            <person name="Jetten M.S.M."/>
            <person name="Mascher T."/>
            <person name="Medema M.H."/>
            <person name="Devos D.P."/>
            <person name="Kaster A.-K."/>
            <person name="Ovreas L."/>
            <person name="Rohde M."/>
            <person name="Galperin M.Y."/>
            <person name="Jogler C."/>
        </authorList>
    </citation>
    <scope>NUCLEOTIDE SEQUENCE [LARGE SCALE GENOMIC DNA]</scope>
    <source>
        <strain evidence="6 7">TBK1r</strain>
    </source>
</reference>
<evidence type="ECO:0000313" key="6">
    <source>
        <dbReference type="EMBL" id="QDV85799.1"/>
    </source>
</evidence>
<dbReference type="RefSeq" id="WP_145216012.1">
    <property type="nucleotide sequence ID" value="NZ_CP036432.1"/>
</dbReference>
<keyword evidence="7" id="KW-1185">Reference proteome</keyword>
<accession>A0ABX5XUU6</accession>
<evidence type="ECO:0000313" key="7">
    <source>
        <dbReference type="Proteomes" id="UP000318081"/>
    </source>
</evidence>
<name>A0ABX5XUU6_9BACT</name>